<protein>
    <submittedName>
        <fullName evidence="1">Uncharacterized protein</fullName>
    </submittedName>
</protein>
<dbReference type="Proteomes" id="UP000316621">
    <property type="component" value="Chromosome 8"/>
</dbReference>
<proteinExistence type="predicted"/>
<dbReference type="AlphaFoldDB" id="A0A4Y7KGZ3"/>
<accession>A0A4Y7KGZ3</accession>
<sequence length="124" mass="14457">MVFGWEIFAGTGGYCGFLEWAEIGFILKGISWLQDSQTSAGCWYRFWRFWLSEVGLMFENYLNKSDRGKGLLTELLTWVWLNAGKEMCMSKKNTTNMFQESLEKVLIYITDLHNTFTRSTTDFA</sequence>
<organism evidence="1 2">
    <name type="scientific">Papaver somniferum</name>
    <name type="common">Opium poppy</name>
    <dbReference type="NCBI Taxonomy" id="3469"/>
    <lineage>
        <taxon>Eukaryota</taxon>
        <taxon>Viridiplantae</taxon>
        <taxon>Streptophyta</taxon>
        <taxon>Embryophyta</taxon>
        <taxon>Tracheophyta</taxon>
        <taxon>Spermatophyta</taxon>
        <taxon>Magnoliopsida</taxon>
        <taxon>Ranunculales</taxon>
        <taxon>Papaveraceae</taxon>
        <taxon>Papaveroideae</taxon>
        <taxon>Papaver</taxon>
    </lineage>
</organism>
<dbReference type="EMBL" id="CM010722">
    <property type="protein sequence ID" value="RZC72623.1"/>
    <property type="molecule type" value="Genomic_DNA"/>
</dbReference>
<name>A0A4Y7KGZ3_PAPSO</name>
<gene>
    <name evidence="1" type="ORF">C5167_048106</name>
</gene>
<reference evidence="1 2" key="1">
    <citation type="journal article" date="2018" name="Science">
        <title>The opium poppy genome and morphinan production.</title>
        <authorList>
            <person name="Guo L."/>
            <person name="Winzer T."/>
            <person name="Yang X."/>
            <person name="Li Y."/>
            <person name="Ning Z."/>
            <person name="He Z."/>
            <person name="Teodor R."/>
            <person name="Lu Y."/>
            <person name="Bowser T.A."/>
            <person name="Graham I.A."/>
            <person name="Ye K."/>
        </authorList>
    </citation>
    <scope>NUCLEOTIDE SEQUENCE [LARGE SCALE GENOMIC DNA]</scope>
    <source>
        <strain evidence="2">cv. HN1</strain>
        <tissue evidence="1">Leaves</tissue>
    </source>
</reference>
<evidence type="ECO:0000313" key="2">
    <source>
        <dbReference type="Proteomes" id="UP000316621"/>
    </source>
</evidence>
<evidence type="ECO:0000313" key="1">
    <source>
        <dbReference type="EMBL" id="RZC72623.1"/>
    </source>
</evidence>
<dbReference type="Gramene" id="RZC72623">
    <property type="protein sequence ID" value="RZC72623"/>
    <property type="gene ID" value="C5167_048106"/>
</dbReference>
<keyword evidence="2" id="KW-1185">Reference proteome</keyword>